<dbReference type="Proteomes" id="UP001060085">
    <property type="component" value="Linkage Group LG03"/>
</dbReference>
<evidence type="ECO:0000313" key="1">
    <source>
        <dbReference type="EMBL" id="KAI5670419.1"/>
    </source>
</evidence>
<sequence>MGNALRLLYGHCCKPSAAEQPDSVGHHGVTAATVGVSAMAHDLYNFEITSQVPEGLSKHVVSSKKAQANWYRKLSDAWRESKPPPKTPEEASRLVTETLKRHQKADVEGLLAFYGLPLPHTLVELNHGAPPPHPHHRVEGVKFELQTLPVDAKAVADGDTITVYVSTMDQRESACVPREVQVAAVQRSKARGDRNYTKADALHQQIIDAGYRVLMIQNEEVLARKYRIRLRGIDAKQELTNIVQGKCLRILIYTEDRYGRCVGDVYCNGIFVQEAMLKKGLAWHYTAYDKRPELEKWEKEARGKRVGLWASSNPEMPWEWRKDRREQR</sequence>
<gene>
    <name evidence="1" type="ORF">M9H77_10783</name>
</gene>
<reference evidence="2" key="1">
    <citation type="journal article" date="2023" name="Nat. Plants">
        <title>Single-cell RNA sequencing provides a high-resolution roadmap for understanding the multicellular compartmentation of specialized metabolism.</title>
        <authorList>
            <person name="Sun S."/>
            <person name="Shen X."/>
            <person name="Li Y."/>
            <person name="Li Y."/>
            <person name="Wang S."/>
            <person name="Li R."/>
            <person name="Zhang H."/>
            <person name="Shen G."/>
            <person name="Guo B."/>
            <person name="Wei J."/>
            <person name="Xu J."/>
            <person name="St-Pierre B."/>
            <person name="Chen S."/>
            <person name="Sun C."/>
        </authorList>
    </citation>
    <scope>NUCLEOTIDE SEQUENCE [LARGE SCALE GENOMIC DNA]</scope>
</reference>
<accession>A0ACC0BCT0</accession>
<proteinExistence type="predicted"/>
<protein>
    <submittedName>
        <fullName evidence="1">Uncharacterized protein</fullName>
    </submittedName>
</protein>
<comment type="caution">
    <text evidence="1">The sequence shown here is derived from an EMBL/GenBank/DDBJ whole genome shotgun (WGS) entry which is preliminary data.</text>
</comment>
<evidence type="ECO:0000313" key="2">
    <source>
        <dbReference type="Proteomes" id="UP001060085"/>
    </source>
</evidence>
<name>A0ACC0BCT0_CATRO</name>
<keyword evidence="2" id="KW-1185">Reference proteome</keyword>
<organism evidence="1 2">
    <name type="scientific">Catharanthus roseus</name>
    <name type="common">Madagascar periwinkle</name>
    <name type="synonym">Vinca rosea</name>
    <dbReference type="NCBI Taxonomy" id="4058"/>
    <lineage>
        <taxon>Eukaryota</taxon>
        <taxon>Viridiplantae</taxon>
        <taxon>Streptophyta</taxon>
        <taxon>Embryophyta</taxon>
        <taxon>Tracheophyta</taxon>
        <taxon>Spermatophyta</taxon>
        <taxon>Magnoliopsida</taxon>
        <taxon>eudicotyledons</taxon>
        <taxon>Gunneridae</taxon>
        <taxon>Pentapetalae</taxon>
        <taxon>asterids</taxon>
        <taxon>lamiids</taxon>
        <taxon>Gentianales</taxon>
        <taxon>Apocynaceae</taxon>
        <taxon>Rauvolfioideae</taxon>
        <taxon>Vinceae</taxon>
        <taxon>Catharanthinae</taxon>
        <taxon>Catharanthus</taxon>
    </lineage>
</organism>
<dbReference type="EMBL" id="CM044703">
    <property type="protein sequence ID" value="KAI5670419.1"/>
    <property type="molecule type" value="Genomic_DNA"/>
</dbReference>